<feature type="transmembrane region" description="Helical" evidence="1">
    <location>
        <begin position="148"/>
        <end position="170"/>
    </location>
</feature>
<dbReference type="Proteomes" id="UP000236527">
    <property type="component" value="Unassembled WGS sequence"/>
</dbReference>
<name>A0A2H6LF67_9NOSO</name>
<feature type="transmembrane region" description="Helical" evidence="1">
    <location>
        <begin position="60"/>
        <end position="77"/>
    </location>
</feature>
<protein>
    <submittedName>
        <fullName evidence="2">Uncharacterized protein</fullName>
    </submittedName>
</protein>
<evidence type="ECO:0000313" key="2">
    <source>
        <dbReference type="EMBL" id="GBE91776.1"/>
    </source>
</evidence>
<keyword evidence="1" id="KW-1133">Transmembrane helix</keyword>
<keyword evidence="1" id="KW-0472">Membrane</keyword>
<proteinExistence type="predicted"/>
<reference evidence="3" key="1">
    <citation type="journal article" date="2018" name="Genome Announc.">
        <title>Draft Genome Sequence of the Nitrogen-Fixing and Hormogonia-Inducing Cyanobacterium Nostoc cycadae Strain WK-1, Isolated from the Coralloid Roots of Cycas revoluta.</title>
        <authorList>
            <person name="Kanesaki Y."/>
            <person name="Hirose M."/>
            <person name="Hirose Y."/>
            <person name="Fujisawa T."/>
            <person name="Nakamura Y."/>
            <person name="Watanabe S."/>
            <person name="Matsunaga S."/>
            <person name="Uchida H."/>
            <person name="Murakami A."/>
        </authorList>
    </citation>
    <scope>NUCLEOTIDE SEQUENCE [LARGE SCALE GENOMIC DNA]</scope>
    <source>
        <strain evidence="3">WK-1</strain>
    </source>
</reference>
<organism evidence="2 3">
    <name type="scientific">Nostoc cycadae WK-1</name>
    <dbReference type="NCBI Taxonomy" id="1861711"/>
    <lineage>
        <taxon>Bacteria</taxon>
        <taxon>Bacillati</taxon>
        <taxon>Cyanobacteriota</taxon>
        <taxon>Cyanophyceae</taxon>
        <taxon>Nostocales</taxon>
        <taxon>Nostocaceae</taxon>
        <taxon>Nostoc</taxon>
    </lineage>
</organism>
<keyword evidence="3" id="KW-1185">Reference proteome</keyword>
<comment type="caution">
    <text evidence="2">The sequence shown here is derived from an EMBL/GenBank/DDBJ whole genome shotgun (WGS) entry which is preliminary data.</text>
</comment>
<keyword evidence="1" id="KW-0812">Transmembrane</keyword>
<evidence type="ECO:0000256" key="1">
    <source>
        <dbReference type="SAM" id="Phobius"/>
    </source>
</evidence>
<dbReference type="EMBL" id="BDGE01000023">
    <property type="protein sequence ID" value="GBE91776.1"/>
    <property type="molecule type" value="Genomic_DNA"/>
</dbReference>
<dbReference type="AlphaFoldDB" id="A0A2H6LF67"/>
<gene>
    <name evidence="2" type="ORF">NCWK1_1529</name>
</gene>
<evidence type="ECO:0000313" key="3">
    <source>
        <dbReference type="Proteomes" id="UP000236527"/>
    </source>
</evidence>
<sequence>MSLSFLVILTIFTQLAFSDCRVYYEISGELGSCAGRLTGRATKIMLGSIENTNFISRPWFVVWVVSASYLYQLEYLVRKYLISKFKIQSQNSQYGHRNYSVDSTDKEIDRLRGDLGLTQMKKGRQTQVNISPQYRNNYQKAKIINGKFLIFLLICLLVIGIFLLAKFTYLKENRPFFITSQVPSIEPSIKEIVPQSDNFRGAVNQAISAANLTQSAKSQTEWQNIVKQWEAAISMMQSVPLSSPNYEIAQQKIIEYQRNLSYAQKNATNSK</sequence>
<accession>A0A2H6LF67</accession>